<organism evidence="2 3">
    <name type="scientific">Aureimonas glaciei</name>
    <dbReference type="NCBI Taxonomy" id="1776957"/>
    <lineage>
        <taxon>Bacteria</taxon>
        <taxon>Pseudomonadati</taxon>
        <taxon>Pseudomonadota</taxon>
        <taxon>Alphaproteobacteria</taxon>
        <taxon>Hyphomicrobiales</taxon>
        <taxon>Aurantimonadaceae</taxon>
        <taxon>Aureimonas</taxon>
    </lineage>
</organism>
<evidence type="ECO:0000256" key="1">
    <source>
        <dbReference type="SAM" id="MobiDB-lite"/>
    </source>
</evidence>
<reference evidence="2" key="2">
    <citation type="submission" date="2020-09" db="EMBL/GenBank/DDBJ databases">
        <authorList>
            <person name="Sun Q."/>
            <person name="Zhou Y."/>
        </authorList>
    </citation>
    <scope>NUCLEOTIDE SEQUENCE</scope>
    <source>
        <strain evidence="2">CGMCC 1.15493</strain>
    </source>
</reference>
<protein>
    <submittedName>
        <fullName evidence="2">Uncharacterized protein</fullName>
    </submittedName>
</protein>
<feature type="compositionally biased region" description="Basic and acidic residues" evidence="1">
    <location>
        <begin position="45"/>
        <end position="64"/>
    </location>
</feature>
<dbReference type="Proteomes" id="UP000613160">
    <property type="component" value="Unassembled WGS sequence"/>
</dbReference>
<dbReference type="AlphaFoldDB" id="A0A916XYQ4"/>
<gene>
    <name evidence="2" type="ORF">GCM10011335_27000</name>
</gene>
<keyword evidence="3" id="KW-1185">Reference proteome</keyword>
<comment type="caution">
    <text evidence="2">The sequence shown here is derived from an EMBL/GenBank/DDBJ whole genome shotgun (WGS) entry which is preliminary data.</text>
</comment>
<accession>A0A916XYQ4</accession>
<name>A0A916XYQ4_9HYPH</name>
<proteinExistence type="predicted"/>
<evidence type="ECO:0000313" key="2">
    <source>
        <dbReference type="EMBL" id="GGD22670.1"/>
    </source>
</evidence>
<reference evidence="2" key="1">
    <citation type="journal article" date="2014" name="Int. J. Syst. Evol. Microbiol.">
        <title>Complete genome sequence of Corynebacterium casei LMG S-19264T (=DSM 44701T), isolated from a smear-ripened cheese.</title>
        <authorList>
            <consortium name="US DOE Joint Genome Institute (JGI-PGF)"/>
            <person name="Walter F."/>
            <person name="Albersmeier A."/>
            <person name="Kalinowski J."/>
            <person name="Ruckert C."/>
        </authorList>
    </citation>
    <scope>NUCLEOTIDE SEQUENCE</scope>
    <source>
        <strain evidence="2">CGMCC 1.15493</strain>
    </source>
</reference>
<dbReference type="EMBL" id="BMJJ01000006">
    <property type="protein sequence ID" value="GGD22670.1"/>
    <property type="molecule type" value="Genomic_DNA"/>
</dbReference>
<sequence>METWVAFRRSPHRWQAPNPQPAPQAFGPRLDDLSPPRRPSAPLSRLKDVARRERACHKVSDHHGGMVAKNRITKEKIDIG</sequence>
<evidence type="ECO:0000313" key="3">
    <source>
        <dbReference type="Proteomes" id="UP000613160"/>
    </source>
</evidence>
<feature type="region of interest" description="Disordered" evidence="1">
    <location>
        <begin position="1"/>
        <end position="80"/>
    </location>
</feature>